<dbReference type="PANTHER" id="PTHR47027:SF20">
    <property type="entry name" value="REVERSE TRANSCRIPTASE-LIKE PROTEIN WITH RNA-DIRECTED DNA POLYMERASE DOMAIN"/>
    <property type="match status" value="1"/>
</dbReference>
<feature type="region of interest" description="Disordered" evidence="1">
    <location>
        <begin position="890"/>
        <end position="912"/>
    </location>
</feature>
<feature type="region of interest" description="Disordered" evidence="1">
    <location>
        <begin position="750"/>
        <end position="782"/>
    </location>
</feature>
<dbReference type="SUPFAM" id="SSF53098">
    <property type="entry name" value="Ribonuclease H-like"/>
    <property type="match status" value="1"/>
</dbReference>
<name>A0A1Q9C1H4_SYMMI</name>
<comment type="caution">
    <text evidence="2">The sequence shown here is derived from an EMBL/GenBank/DDBJ whole genome shotgun (WGS) entry which is preliminary data.</text>
</comment>
<dbReference type="InterPro" id="IPR012337">
    <property type="entry name" value="RNaseH-like_sf"/>
</dbReference>
<feature type="region of interest" description="Disordered" evidence="1">
    <location>
        <begin position="277"/>
        <end position="405"/>
    </location>
</feature>
<accession>A0A1Q9C1H4</accession>
<dbReference type="PANTHER" id="PTHR47027">
    <property type="entry name" value="REVERSE TRANSCRIPTASE DOMAIN-CONTAINING PROTEIN"/>
    <property type="match status" value="1"/>
</dbReference>
<dbReference type="EMBL" id="LSRX01001928">
    <property type="protein sequence ID" value="OLP76767.1"/>
    <property type="molecule type" value="Genomic_DNA"/>
</dbReference>
<sequence>MALLYLLDLVVPCGRSFLFCFFLSLLKLLSSAKRGRLSFPGLSLGLSVAGIDQGYDTLCNFPTDKVTTPVTSRQPHAISPEVTDRNGLPPPAPLLAETLADPAAWGAVEHFFEANLIPRTCVMYGGRRYCVAPHHHTDHTLIEHVVQTLRLDVHRIATCAFRADDFDVRGPHCRWTVAVADVPAIADSPASHARQDYIVLCDLRPLGLKPVFLHTHVPKIHVPSFLSDFGVDLPRARQLGIQGGRLRKDYVSFDGSCVLLFFAVEADPFLRADSSSDEEIALESRGPSSPFPQHDMPTEGEDDAFSFESRERNPERHLLDPTIPAGHSWNAGIEIDPHSRVQPAHDLGAQNDSTGDGDVLRTIGDPDLRPDTGSYTGDSGPVSLAASASNPLPAPSADVDVGDDAPVPAEPVPLRAYVFVPDVVPEMLTASAFLPCSVDTAMAAVAAARQTEDILRFPRCVPATPQPFADCVLAVAAPHWFEQRPVVLLDCRRINFTIFAKALHPRLNRESLLLAAGQPHDSRWDIFVHGLLHPLQREQIITLRTGMLITFEPEGCGAPAAYDLAARLITRTDWDPDFELPVAGSYPGQYFWVLTDGMPTLFEVAPWRRRSFTHDLAQHLQESAHSLVLKPSHPRIIDGYFNGRLTSGLIIATRQVCRLPCPPVRRKDTRLLVFVDARPVMQGFQWLIAEHAALPVEAVTRRFEDGCLDGYLITVSGAEVSSFGDERFLSLEDGLLLVVEYKEEEFELLSAPVTSPPGNDDDDAPEGDSTRRAPGLDGSASDVNTRATLLRNRSRSPRGGTVPPTSTVACCNSFTRTWRIERCRRVVTWGASLIHDALAESHWPLTPVLRQLWSPYRWMASSSQGFPIVRLPCWFVRHWSDLLGNQAATPYEDDAGTRPSPGRISDDADASDTDSDYTMIDAVFVLLAPDYASEEVTINIMVPQSVGEAFDVLDTCRGLANKELFPTLCMVWPQPDPRWAVALMLPAWINGEVVCCCDLTRWDGRVFAAKVPRVVDRHRLLLVAGLSSRADVDVLLPAYDVPLLPGEEAVLTMGDCVCFVPAESPREPVVSLREMLHTHLPWMPGPAFAWPADDRYCVVSDDSYCDFLLLPDRAFTYRADIASRLALSPHNFVLTPAVPRLHDVAVVGKACRTVVAAGTYRPSSNAGTPHICLLDCRPVFQGWFRCTAPSGWLDLRPFRDAFSQGAPEGWMPSFEGCANHWIWRWVEPGEVVRVTFVPADTPPCQEDAGGTVQVPLSTLPSAPTFSSPVNARMSDHTVGDAAPFARLFPQGVPEVVPRAFLALTCIGLGGTRLSPFAADGVFPRRASQAGPEAESLDIVDLSRPITLLELSAGEQECPAFFLAAVLVETLVEHFTQSPLVYDDTLAVAGNARTTLVLDSLLPSTPECADLLVTPTANCSPTEFFDLEARTCALPCNDALLDELLQTLPFCALRGPTGYLPQPDRFSDWVAQSCMGRSPAPDELLVVTTDGSYDPRSGAAGWAVVISLAADNDYLLPGQLIGCFAGSLQSLRDACDTDFGPNNAYLAEVAALFWGACIAVKLPGPRRCIFRADNISALFGVGGQVQLQSHPLCVAAGAVHASARLLGRQISYQHVAGHSSDPANELADALAGVASRTAGPNFPFPIRLSAWFAHDGAAIRWLPHLCYMHARPETLPTMKDGVMSWSRDKDPLSVPPAEVMRPFLRVSDGCGPPRMIPRPDAVNFRFASFNALSLLDTSGPSHAAGLHGATGRVKLLCASLHSCGITVVGLQECRTFRNTMSCMGFRRYASGRDDNACYGVELWVAEQGILDVDAVTVLHTDPTFMVASVPFRGTRLCILVAHGPHRVHPDSVRLAWWEKVSGVCSAHSRDARWLVLGDCNCPVGSHTGAGVGDHQSDEEDMAGECFRLLLDDLDCWLPSTFSETAYGEGGTLYQKRNGEMDRSDFVALPRDWPFAHCCAWVEPSISAGHRCLDHFAAAVACTLHFQDTFKARAKARRIDAKALADPDNFETIDCILASAPTASWTTDASEHVAGIVDHVYRGLAAAFPQQKRRMRGQQFSDETQRLHHLVCTLRHSARTRAHALRDTLSRCALLAWKGKVGLHTVYQGRWLWRLRIRHALDCILLRRYGGQLRASCRTDRKVHLGALARQIAESPCGELHRAVRKVMRPKKYRRDGQPLPMLRDEDGSVCASQTEATQVWREHFRVLEAGLATTPAQLATTCTDRQSAFEGTDVVDARYLPTWDHLLSAFRHASPHKASGPDLLPPVLCRVFSQRLTEVFWPVMMKAVLRANEAVGLKGGVLHKIAKPSAVNNTTAGFRGILVQSCLSKVLHRAVRHLAVDHWQDHALPMQIGGRKGCPADFGQFCSRAYLAYARQQNISAAILFVDISAAYYGVIREAILGAQGDGRPIEALASSLGLSRDDLQRLQYFINEEPVLRTQQASDLLCEVANELHQNTWFLLSGDTQLIETYRGTRPGGSLADVIFNILFCKVLDRRDKAAFCQHVPQVAWAGVRSPWANHGGQDQVCRITEVSDVVYADDLASFLGCRQAAHLPGALSGAAAETVDTLLPHGLNANVGPTKTAAVVAPAGPGSRAVRGDLYGTRRGRLSVLPENRGAFLLDLVPAYRHLGSYITHNGCMLMEIRHRLAAGRAALKEGKQRLFACRSIPLARRVDIFKVHVLAAVLSGVGTWPALNGQEQQLFSGGVISMYRQLLCLRAEGGFSCTFIQIVARVGMLQPSGLLHVARIRFLGQLVRHGPDPAWALLSHFVGFQQAIRDAASWVLRAVGAVCDLGDIEADWDKWESLFRSSPGRVRTLLKRAETWHLLLDGISAALDVFGRSQWDDDPSACRLPISDCSHACLPCKLAFHTRQQWGAHAHRVHAYHSRAHKIAKGRQCGACGLQVASLGRLRTHLRLSPACVTGMEQAVNAGTFSADMTTAHELAPAVPGIGKGALAPAPPETVPELRLALDALVPAADCDTVIFDLVSQHIAPLPVLRRTLEEWSASLLPGPLHDAARDVLLVLRPEHLCDRVSGKKARLSPLPSDFVPHIRPLILSPPIPELPVYTCGPCASQWAQDFGLTHLPVRDIALVDFKSWAWQQAAAACVTFTPPFSGMVSVFSPPSCSIRDMRQLSDWTHSLLSALRPLLLLAKLGRPVRLRFPFPPLALEPLSDWLATLSGTESIEPEAQIDLVPAKSPSSVGRARSAEAQRVWRRWEDSDLRVHQEKSDERVARKRQQILEELKHREDEQCTFTPQLIARRSRSCERLGVQSGSPTTPGRAWQVVQVSWYGGLTHRPRITRAAQRLSADRSDQ</sequence>
<reference evidence="2 3" key="1">
    <citation type="submission" date="2016-02" db="EMBL/GenBank/DDBJ databases">
        <title>Genome analysis of coral dinoflagellate symbionts highlights evolutionary adaptations to a symbiotic lifestyle.</title>
        <authorList>
            <person name="Aranda M."/>
            <person name="Li Y."/>
            <person name="Liew Y.J."/>
            <person name="Baumgarten S."/>
            <person name="Simakov O."/>
            <person name="Wilson M."/>
            <person name="Piel J."/>
            <person name="Ashoor H."/>
            <person name="Bougouffa S."/>
            <person name="Bajic V.B."/>
            <person name="Ryu T."/>
            <person name="Ravasi T."/>
            <person name="Bayer T."/>
            <person name="Micklem G."/>
            <person name="Kim H."/>
            <person name="Bhak J."/>
            <person name="Lajeunesse T.C."/>
            <person name="Voolstra C.R."/>
        </authorList>
    </citation>
    <scope>NUCLEOTIDE SEQUENCE [LARGE SCALE GENOMIC DNA]</scope>
    <source>
        <strain evidence="2 3">CCMP2467</strain>
    </source>
</reference>
<gene>
    <name evidence="2" type="ORF">AK812_SmicGene43255</name>
</gene>
<dbReference type="GO" id="GO:0003676">
    <property type="term" value="F:nucleic acid binding"/>
    <property type="evidence" value="ECO:0007669"/>
    <property type="project" value="InterPro"/>
</dbReference>
<dbReference type="InterPro" id="IPR036397">
    <property type="entry name" value="RNaseH_sf"/>
</dbReference>
<evidence type="ECO:0000256" key="1">
    <source>
        <dbReference type="SAM" id="MobiDB-lite"/>
    </source>
</evidence>
<dbReference type="OrthoDB" id="411243at2759"/>
<dbReference type="Gene3D" id="3.60.10.10">
    <property type="entry name" value="Endonuclease/exonuclease/phosphatase"/>
    <property type="match status" value="1"/>
</dbReference>
<keyword evidence="3" id="KW-1185">Reference proteome</keyword>
<organism evidence="2 3">
    <name type="scientific">Symbiodinium microadriaticum</name>
    <name type="common">Dinoflagellate</name>
    <name type="synonym">Zooxanthella microadriatica</name>
    <dbReference type="NCBI Taxonomy" id="2951"/>
    <lineage>
        <taxon>Eukaryota</taxon>
        <taxon>Sar</taxon>
        <taxon>Alveolata</taxon>
        <taxon>Dinophyceae</taxon>
        <taxon>Suessiales</taxon>
        <taxon>Symbiodiniaceae</taxon>
        <taxon>Symbiodinium</taxon>
    </lineage>
</organism>
<evidence type="ECO:0000313" key="2">
    <source>
        <dbReference type="EMBL" id="OLP76767.1"/>
    </source>
</evidence>
<dbReference type="Gene3D" id="3.30.420.10">
    <property type="entry name" value="Ribonuclease H-like superfamily/Ribonuclease H"/>
    <property type="match status" value="1"/>
</dbReference>
<feature type="non-terminal residue" evidence="2">
    <location>
        <position position="3311"/>
    </location>
</feature>
<evidence type="ECO:0000313" key="3">
    <source>
        <dbReference type="Proteomes" id="UP000186817"/>
    </source>
</evidence>
<protein>
    <submittedName>
        <fullName evidence="2">Uncharacterized protein</fullName>
    </submittedName>
</protein>
<dbReference type="SUPFAM" id="SSF56219">
    <property type="entry name" value="DNase I-like"/>
    <property type="match status" value="1"/>
</dbReference>
<dbReference type="InterPro" id="IPR036691">
    <property type="entry name" value="Endo/exonu/phosph_ase_sf"/>
</dbReference>
<dbReference type="Proteomes" id="UP000186817">
    <property type="component" value="Unassembled WGS sequence"/>
</dbReference>
<feature type="compositionally biased region" description="Basic and acidic residues" evidence="1">
    <location>
        <begin position="308"/>
        <end position="319"/>
    </location>
</feature>
<feature type="compositionally biased region" description="Low complexity" evidence="1">
    <location>
        <begin position="381"/>
        <end position="405"/>
    </location>
</feature>
<proteinExistence type="predicted"/>